<dbReference type="GO" id="GO:0016853">
    <property type="term" value="F:isomerase activity"/>
    <property type="evidence" value="ECO:0007669"/>
    <property type="project" value="InterPro"/>
</dbReference>
<reference evidence="1 2" key="2">
    <citation type="submission" date="2017-10" db="EMBL/GenBank/DDBJ databases">
        <title>Extensive intraspecific genome diversity in a model arbuscular mycorrhizal fungus.</title>
        <authorList>
            <person name="Chen E.C.H."/>
            <person name="Morin E."/>
            <person name="Baudet D."/>
            <person name="Noel J."/>
            <person name="Ndikumana S."/>
            <person name="Charron P."/>
            <person name="St-Onge C."/>
            <person name="Giorgi J."/>
            <person name="Grigoriev I.V."/>
            <person name="Roux C."/>
            <person name="Martin F.M."/>
            <person name="Corradi N."/>
        </authorList>
    </citation>
    <scope>NUCLEOTIDE SEQUENCE [LARGE SCALE GENOMIC DNA]</scope>
    <source>
        <strain evidence="1 2">C2</strain>
    </source>
</reference>
<dbReference type="AlphaFoldDB" id="A0A2N1NYW7"/>
<organism evidence="1 2">
    <name type="scientific">Rhizophagus irregularis</name>
    <dbReference type="NCBI Taxonomy" id="588596"/>
    <lineage>
        <taxon>Eukaryota</taxon>
        <taxon>Fungi</taxon>
        <taxon>Fungi incertae sedis</taxon>
        <taxon>Mucoromycota</taxon>
        <taxon>Glomeromycotina</taxon>
        <taxon>Glomeromycetes</taxon>
        <taxon>Glomerales</taxon>
        <taxon>Glomeraceae</taxon>
        <taxon>Rhizophagus</taxon>
    </lineage>
</organism>
<dbReference type="InterPro" id="IPR003500">
    <property type="entry name" value="RpiB_LacA_LacB"/>
</dbReference>
<sequence length="89" mass="10192">MSIIANKVPGVYASPCQVDRTVFDSRGINNSNVLTLGTLSGGDERCKWYLLRQERNASDSNDDNIEDSDFQRGLWNYKIYLDLDKRVFL</sequence>
<dbReference type="VEuPathDB" id="FungiDB:FUN_007701"/>
<evidence type="ECO:0000313" key="1">
    <source>
        <dbReference type="EMBL" id="PKK79099.1"/>
    </source>
</evidence>
<dbReference type="EMBL" id="LLXL01000056">
    <property type="protein sequence ID" value="PKK79099.1"/>
    <property type="molecule type" value="Genomic_DNA"/>
</dbReference>
<dbReference type="GO" id="GO:0005975">
    <property type="term" value="P:carbohydrate metabolic process"/>
    <property type="evidence" value="ECO:0007669"/>
    <property type="project" value="InterPro"/>
</dbReference>
<dbReference type="InterPro" id="IPR036569">
    <property type="entry name" value="RpiB_LacA_LacB_sf"/>
</dbReference>
<dbReference type="Proteomes" id="UP000233469">
    <property type="component" value="Unassembled WGS sequence"/>
</dbReference>
<protein>
    <submittedName>
        <fullName evidence="1">Uncharacterized protein</fullName>
    </submittedName>
</protein>
<dbReference type="Pfam" id="PF02502">
    <property type="entry name" value="LacAB_rpiB"/>
    <property type="match status" value="1"/>
</dbReference>
<dbReference type="Gene3D" id="3.40.1400.10">
    <property type="entry name" value="Sugar-phosphate isomerase, RpiB/LacA/LacB"/>
    <property type="match status" value="1"/>
</dbReference>
<reference evidence="1 2" key="1">
    <citation type="submission" date="2016-04" db="EMBL/GenBank/DDBJ databases">
        <title>Genome analyses suggest a sexual origin of heterokaryosis in a supposedly ancient asexual fungus.</title>
        <authorList>
            <person name="Ropars J."/>
            <person name="Sedzielewska K."/>
            <person name="Noel J."/>
            <person name="Charron P."/>
            <person name="Farinelli L."/>
            <person name="Marton T."/>
            <person name="Kruger M."/>
            <person name="Pelin A."/>
            <person name="Brachmann A."/>
            <person name="Corradi N."/>
        </authorList>
    </citation>
    <scope>NUCLEOTIDE SEQUENCE [LARGE SCALE GENOMIC DNA]</scope>
    <source>
        <strain evidence="1 2">C2</strain>
    </source>
</reference>
<comment type="caution">
    <text evidence="1">The sequence shown here is derived from an EMBL/GenBank/DDBJ whole genome shotgun (WGS) entry which is preliminary data.</text>
</comment>
<gene>
    <name evidence="1" type="ORF">RhiirC2_842903</name>
</gene>
<proteinExistence type="predicted"/>
<accession>A0A2N1NYW7</accession>
<dbReference type="SUPFAM" id="SSF89623">
    <property type="entry name" value="Ribose/Galactose isomerase RpiB/AlsB"/>
    <property type="match status" value="1"/>
</dbReference>
<name>A0A2N1NYW7_9GLOM</name>
<evidence type="ECO:0000313" key="2">
    <source>
        <dbReference type="Proteomes" id="UP000233469"/>
    </source>
</evidence>